<dbReference type="STRING" id="5098.A0A507QLX6"/>
<dbReference type="OrthoDB" id="2155101at2759"/>
<dbReference type="EMBL" id="VIFY01000201">
    <property type="protein sequence ID" value="TQB68641.1"/>
    <property type="molecule type" value="Genomic_DNA"/>
</dbReference>
<reference evidence="1 2" key="1">
    <citation type="submission" date="2019-06" db="EMBL/GenBank/DDBJ databases">
        <title>Wine fermentation using esterase from Monascus purpureus.</title>
        <authorList>
            <person name="Geng C."/>
            <person name="Zhang Y."/>
        </authorList>
    </citation>
    <scope>NUCLEOTIDE SEQUENCE [LARGE SCALE GENOMIC DNA]</scope>
    <source>
        <strain evidence="1">HQ1</strain>
    </source>
</reference>
<dbReference type="GO" id="GO:0009306">
    <property type="term" value="P:protein secretion"/>
    <property type="evidence" value="ECO:0007669"/>
    <property type="project" value="InterPro"/>
</dbReference>
<name>A0A507QLX6_MONPU</name>
<dbReference type="AlphaFoldDB" id="A0A507QLX6"/>
<proteinExistence type="predicted"/>
<keyword evidence="2" id="KW-1185">Reference proteome</keyword>
<organism evidence="1 2">
    <name type="scientific">Monascus purpureus</name>
    <name type="common">Red mold</name>
    <name type="synonym">Monascus anka</name>
    <dbReference type="NCBI Taxonomy" id="5098"/>
    <lineage>
        <taxon>Eukaryota</taxon>
        <taxon>Fungi</taxon>
        <taxon>Dikarya</taxon>
        <taxon>Ascomycota</taxon>
        <taxon>Pezizomycotina</taxon>
        <taxon>Eurotiomycetes</taxon>
        <taxon>Eurotiomycetidae</taxon>
        <taxon>Eurotiales</taxon>
        <taxon>Aspergillaceae</taxon>
        <taxon>Monascus</taxon>
    </lineage>
</organism>
<evidence type="ECO:0000313" key="2">
    <source>
        <dbReference type="Proteomes" id="UP000319663"/>
    </source>
</evidence>
<dbReference type="Pfam" id="PF11654">
    <property type="entry name" value="NCE101"/>
    <property type="match status" value="1"/>
</dbReference>
<evidence type="ECO:0000313" key="1">
    <source>
        <dbReference type="EMBL" id="TQB68641.1"/>
    </source>
</evidence>
<dbReference type="InterPro" id="IPR024242">
    <property type="entry name" value="NCE101"/>
</dbReference>
<sequence>MSTPSPSYLISKVADPIFALSIGTFAALVRIRREEVEKLLNSAAFNGDHSAAAKQIGFGHVLGLGARRVRRWWAGDFSGL</sequence>
<gene>
    <name evidence="1" type="ORF">MPDQ_003154</name>
</gene>
<dbReference type="Proteomes" id="UP000319663">
    <property type="component" value="Unassembled WGS sequence"/>
</dbReference>
<accession>A0A507QLX6</accession>
<protein>
    <submittedName>
        <fullName evidence="1">Uncharacterized protein</fullName>
    </submittedName>
</protein>
<comment type="caution">
    <text evidence="1">The sequence shown here is derived from an EMBL/GenBank/DDBJ whole genome shotgun (WGS) entry which is preliminary data.</text>
</comment>